<reference evidence="2 3" key="1">
    <citation type="journal article" date="2012" name="Environ. Microbiol.">
        <title>The genome of the ammonia-oxidizing Candidatus Nitrososphaera gargensis: insights into metabolic versatility and environmental adaptations.</title>
        <authorList>
            <person name="Spang A."/>
            <person name="Poehlein A."/>
            <person name="Offre P."/>
            <person name="Zumbragel S."/>
            <person name="Haider S."/>
            <person name="Rychlik N."/>
            <person name="Nowka B."/>
            <person name="Schmeisser C."/>
            <person name="Lebedeva E.V."/>
            <person name="Rattei T."/>
            <person name="Bohm C."/>
            <person name="Schmid M."/>
            <person name="Galushko A."/>
            <person name="Hatzenpichler R."/>
            <person name="Weinmaier T."/>
            <person name="Daniel R."/>
            <person name="Schleper C."/>
            <person name="Spieck E."/>
            <person name="Streit W."/>
            <person name="Wagner M."/>
        </authorList>
    </citation>
    <scope>NUCLEOTIDE SEQUENCE [LARGE SCALE GENOMIC DNA]</scope>
    <source>
        <strain evidence="3">Ga9.2</strain>
    </source>
</reference>
<dbReference type="BioCyc" id="CNIT1237085:G1324-3101-MONOMER"/>
<feature type="region of interest" description="Disordered" evidence="1">
    <location>
        <begin position="57"/>
        <end position="91"/>
    </location>
</feature>
<proteinExistence type="predicted"/>
<dbReference type="InterPro" id="IPR036236">
    <property type="entry name" value="Znf_C2H2_sf"/>
</dbReference>
<gene>
    <name evidence="2" type="ordered locus">Ngar_c31010</name>
</gene>
<protein>
    <recommendedName>
        <fullName evidence="4">C2H2-type domain-containing protein</fullName>
    </recommendedName>
</protein>
<dbReference type="Proteomes" id="UP000008037">
    <property type="component" value="Chromosome"/>
</dbReference>
<dbReference type="AlphaFoldDB" id="K0IM56"/>
<dbReference type="InParanoid" id="K0IM56"/>
<dbReference type="EMBL" id="CP002408">
    <property type="protein sequence ID" value="AFU60017.1"/>
    <property type="molecule type" value="Genomic_DNA"/>
</dbReference>
<keyword evidence="3" id="KW-1185">Reference proteome</keyword>
<sequence length="91" mass="10454">MTKTGRSSNSKSYNPYSLWRALVSMSEPETVASDFICYVCGAVFTTEQDRRQHLEKELAGKAHDETTSKDIEIAKEQTELSETRRQPYEYP</sequence>
<evidence type="ECO:0000256" key="1">
    <source>
        <dbReference type="SAM" id="MobiDB-lite"/>
    </source>
</evidence>
<evidence type="ECO:0000313" key="3">
    <source>
        <dbReference type="Proteomes" id="UP000008037"/>
    </source>
</evidence>
<name>K0IM56_NITGG</name>
<dbReference type="SUPFAM" id="SSF57667">
    <property type="entry name" value="beta-beta-alpha zinc fingers"/>
    <property type="match status" value="1"/>
</dbReference>
<dbReference type="KEGG" id="nga:Ngar_c31010"/>
<accession>K0IM56</accession>
<evidence type="ECO:0000313" key="2">
    <source>
        <dbReference type="EMBL" id="AFU60017.1"/>
    </source>
</evidence>
<dbReference type="HOGENOM" id="CLU_2420149_0_0_2"/>
<organism evidence="2 3">
    <name type="scientific">Nitrososphaera gargensis (strain Ga9.2)</name>
    <dbReference type="NCBI Taxonomy" id="1237085"/>
    <lineage>
        <taxon>Archaea</taxon>
        <taxon>Nitrososphaerota</taxon>
        <taxon>Nitrososphaeria</taxon>
        <taxon>Nitrososphaerales</taxon>
        <taxon>Nitrososphaeraceae</taxon>
        <taxon>Nitrososphaera</taxon>
    </lineage>
</organism>
<evidence type="ECO:0008006" key="4">
    <source>
        <dbReference type="Google" id="ProtNLM"/>
    </source>
</evidence>